<dbReference type="EMBL" id="PQZD01000003">
    <property type="protein sequence ID" value="RTI48480.1"/>
    <property type="molecule type" value="Genomic_DNA"/>
</dbReference>
<dbReference type="Proteomes" id="UP000288507">
    <property type="component" value="Unassembled WGS sequence"/>
</dbReference>
<comment type="caution">
    <text evidence="2">The sequence shown here is derived from an EMBL/GenBank/DDBJ whole genome shotgun (WGS) entry which is preliminary data.</text>
</comment>
<dbReference type="AlphaFoldDB" id="A0A431EE97"/>
<dbReference type="RefSeq" id="WP_126232147.1">
    <property type="nucleotide sequence ID" value="NZ_PQZD01000003.1"/>
</dbReference>
<organism evidence="2 3">
    <name type="scientific">Campylobacter jejuni</name>
    <dbReference type="NCBI Taxonomy" id="197"/>
    <lineage>
        <taxon>Bacteria</taxon>
        <taxon>Pseudomonadati</taxon>
        <taxon>Campylobacterota</taxon>
        <taxon>Epsilonproteobacteria</taxon>
        <taxon>Campylobacterales</taxon>
        <taxon>Campylobacteraceae</taxon>
        <taxon>Campylobacter</taxon>
    </lineage>
</organism>
<sequence>MYINNNATVVERGTSVPCQFTLPSNMLGKTDDWTITLINKADYSVSAIADFTVREIGELVAKTVVSGDYQPGAMTIKVEDSSLLAVGQTIRILNRTYNIVEINSASHLLVLDTAIQDALSNTTPVSLVVYPNLLGFYAIENIVINNVGNYLVVISDKKGEVNNIVSEVVIVSSLTNATIGSKVQAGIITSNNVG</sequence>
<gene>
    <name evidence="2" type="ORF">C3H57_04255</name>
    <name evidence="1" type="ORF">C3I27_03440</name>
</gene>
<name>A0A431EE97_CAMJU</name>
<dbReference type="EMBL" id="PRBV01000005">
    <property type="protein sequence ID" value="RTJ79588.1"/>
    <property type="molecule type" value="Genomic_DNA"/>
</dbReference>
<dbReference type="Proteomes" id="UP000287197">
    <property type="component" value="Unassembled WGS sequence"/>
</dbReference>
<reference evidence="1" key="1">
    <citation type="submission" date="2018-01" db="EMBL/GenBank/DDBJ databases">
        <authorList>
            <person name="Kovanen S."/>
            <person name="Nieminen T."/>
            <person name="Pohja-Mykra M."/>
            <person name="Raunio-Saarnisto M."/>
            <person name="Sauvala M."/>
            <person name="Fredriksson-Ahomaa M."/>
            <person name="Hanninen M.-L."/>
            <person name="Kivisto R."/>
        </authorList>
    </citation>
    <scope>NUCLEOTIDE SEQUENCE</scope>
    <source>
        <strain evidence="1">SO-26</strain>
    </source>
</reference>
<evidence type="ECO:0000313" key="3">
    <source>
        <dbReference type="Proteomes" id="UP000288507"/>
    </source>
</evidence>
<accession>A0A431EE97</accession>
<proteinExistence type="predicted"/>
<evidence type="ECO:0000313" key="1">
    <source>
        <dbReference type="EMBL" id="RTI48480.1"/>
    </source>
</evidence>
<evidence type="ECO:0000313" key="2">
    <source>
        <dbReference type="EMBL" id="RTJ79588.1"/>
    </source>
</evidence>
<protein>
    <submittedName>
        <fullName evidence="2">Uncharacterized protein</fullName>
    </submittedName>
</protein>
<reference evidence="2 3" key="2">
    <citation type="journal article" date="2019" name="Appl. Environ. Microbiol.">
        <title>Population genetics and characterization of Campylobacter jejuni isolates in western jackdaws and game birds in Finland.</title>
        <authorList>
            <person name="Kovanen S."/>
            <person name="Rossi M."/>
            <person name="Pohja-Mykra M."/>
            <person name="Nieminen T."/>
            <person name="Raunio-Saarnisto M."/>
            <person name="Sauvala M."/>
            <person name="Fredriksson-Ahomaa M."/>
            <person name="Hanninen M.L."/>
            <person name="Kivisto R."/>
        </authorList>
    </citation>
    <scope>NUCLEOTIDE SEQUENCE [LARGE SCALE GENOMIC DNA]</scope>
    <source>
        <strain evidence="2 3">CB313</strain>
        <strain evidence="1">SO-26</strain>
    </source>
</reference>